<feature type="compositionally biased region" description="Polar residues" evidence="8">
    <location>
        <begin position="258"/>
        <end position="272"/>
    </location>
</feature>
<keyword evidence="11" id="KW-1185">Reference proteome</keyword>
<evidence type="ECO:0000259" key="9">
    <source>
        <dbReference type="PROSITE" id="PS50048"/>
    </source>
</evidence>
<feature type="region of interest" description="Disordered" evidence="8">
    <location>
        <begin position="299"/>
        <end position="333"/>
    </location>
</feature>
<dbReference type="InterPro" id="IPR036864">
    <property type="entry name" value="Zn2-C6_fun-type_DNA-bd_sf"/>
</dbReference>
<feature type="compositionally biased region" description="Polar residues" evidence="8">
    <location>
        <begin position="104"/>
        <end position="122"/>
    </location>
</feature>
<evidence type="ECO:0000256" key="4">
    <source>
        <dbReference type="ARBA" id="ARBA00023015"/>
    </source>
</evidence>
<evidence type="ECO:0000313" key="11">
    <source>
        <dbReference type="Proteomes" id="UP001182556"/>
    </source>
</evidence>
<dbReference type="SMART" id="SM00906">
    <property type="entry name" value="Fungal_trans"/>
    <property type="match status" value="1"/>
</dbReference>
<reference evidence="10" key="1">
    <citation type="submission" date="2023-02" db="EMBL/GenBank/DDBJ databases">
        <title>Identification and recombinant expression of a fungal hydrolase from Papiliotrema laurentii that hydrolyzes apple cutin and clears colloidal polyester polyurethane.</title>
        <authorList>
            <consortium name="DOE Joint Genome Institute"/>
            <person name="Roman V.A."/>
            <person name="Bojanowski C."/>
            <person name="Crable B.R."/>
            <person name="Wagner D.N."/>
            <person name="Hung C.S."/>
            <person name="Nadeau L.J."/>
            <person name="Schratz L."/>
            <person name="Haridas S."/>
            <person name="Pangilinan J."/>
            <person name="Lipzen A."/>
            <person name="Na H."/>
            <person name="Yan M."/>
            <person name="Ng V."/>
            <person name="Grigoriev I.V."/>
            <person name="Spatafora J.W."/>
            <person name="Barlow D."/>
            <person name="Biffinger J."/>
            <person name="Kelley-Loughnane N."/>
            <person name="Varaljay V.A."/>
            <person name="Crookes-Goodson W.J."/>
        </authorList>
    </citation>
    <scope>NUCLEOTIDE SEQUENCE</scope>
    <source>
        <strain evidence="10">5307AH</strain>
    </source>
</reference>
<keyword evidence="3" id="KW-0862">Zinc</keyword>
<evidence type="ECO:0000256" key="6">
    <source>
        <dbReference type="ARBA" id="ARBA00023163"/>
    </source>
</evidence>
<name>A0AAD9FS24_PAPLA</name>
<organism evidence="10 11">
    <name type="scientific">Papiliotrema laurentii</name>
    <name type="common">Cryptococcus laurentii</name>
    <dbReference type="NCBI Taxonomy" id="5418"/>
    <lineage>
        <taxon>Eukaryota</taxon>
        <taxon>Fungi</taxon>
        <taxon>Dikarya</taxon>
        <taxon>Basidiomycota</taxon>
        <taxon>Agaricomycotina</taxon>
        <taxon>Tremellomycetes</taxon>
        <taxon>Tremellales</taxon>
        <taxon>Rhynchogastremaceae</taxon>
        <taxon>Papiliotrema</taxon>
    </lineage>
</organism>
<evidence type="ECO:0000313" key="10">
    <source>
        <dbReference type="EMBL" id="KAK1925144.1"/>
    </source>
</evidence>
<feature type="compositionally biased region" description="Polar residues" evidence="8">
    <location>
        <begin position="1"/>
        <end position="11"/>
    </location>
</feature>
<dbReference type="PANTHER" id="PTHR31845">
    <property type="entry name" value="FINGER DOMAIN PROTEIN, PUTATIVE-RELATED"/>
    <property type="match status" value="1"/>
</dbReference>
<proteinExistence type="predicted"/>
<dbReference type="GO" id="GO:0006351">
    <property type="term" value="P:DNA-templated transcription"/>
    <property type="evidence" value="ECO:0007669"/>
    <property type="project" value="InterPro"/>
</dbReference>
<dbReference type="Pfam" id="PF00172">
    <property type="entry name" value="Zn_clus"/>
    <property type="match status" value="1"/>
</dbReference>
<evidence type="ECO:0000256" key="2">
    <source>
        <dbReference type="ARBA" id="ARBA00022723"/>
    </source>
</evidence>
<dbReference type="PROSITE" id="PS00463">
    <property type="entry name" value="ZN2_CY6_FUNGAL_1"/>
    <property type="match status" value="1"/>
</dbReference>
<keyword evidence="7" id="KW-0539">Nucleus</keyword>
<feature type="domain" description="Zn(2)-C6 fungal-type" evidence="9">
    <location>
        <begin position="145"/>
        <end position="174"/>
    </location>
</feature>
<dbReference type="SUPFAM" id="SSF57701">
    <property type="entry name" value="Zn2/Cys6 DNA-binding domain"/>
    <property type="match status" value="1"/>
</dbReference>
<feature type="compositionally biased region" description="Polar residues" evidence="8">
    <location>
        <begin position="18"/>
        <end position="27"/>
    </location>
</feature>
<feature type="compositionally biased region" description="Basic and acidic residues" evidence="8">
    <location>
        <begin position="230"/>
        <end position="257"/>
    </location>
</feature>
<sequence>MAAGLSPQSTRLLFPPSRSMSGFSSNLMFGRASDRPQHESPGAKDGDRRSSHDQVKHLSALSPPEAAEADSIKRPSSSGSPSPTKRQRLLDHKDTPQGPRASLNAYSGTSAPNPSSQDQAGPSSIHFDASRSGEATTMAKRASQACLRCRKQKLRCLGGNPCARCLKAKTPCEYGKPGTVVPRGRPSDGVDMNHSLRGEHDKDEDDLNPDESRIASLLVDLRGTTHRGRRPDEDFQRQDTEHTERHPSSWSRQRDASHFSTETGTRLSSSTYVRPLEPPRFVARKMNMDNFSRHLSRAPTMGKNAHVSSSVHSSSGARRFPSELSELSEQAATDGWSDAPFKDLLYKQGPAQRSPPRSSRSSGNLVPYERKMGQGSDDPINTGIVDHAMGELLFQFFIENCHPFLPIVNIAVPDAFSSIRQSAPLFSAIIAVAARFYVRYVARMSASSDRSLLDPSAPGRLANLAETHLGSTLLRKQYDLSDVQATLILAAWGLQPGGRGPDAWVVTGHAARIARRLGVHEVLAHAAENSITSKPGDEAWERLEALLPQWRTWLGWFGFDGFLTLGFGRPQSTQLETVDETGFLRIRLNNSLPRPGSPAAQTLCGDVYVACQVQLADIGRDLVNWSAMLSDSSKAIFADPRRAEMFRETGLSLESMLQELNARLDAWFREWIWSGSRYTLYLGASARIARLQGEHMRLCINSYALRPGNDVFVAPYLRKALNAASSTIQTHFESSESDLALSFATDYLTITLAQAALFLIRLTKTSSSIQSLIGVSRGAVQHLLRLSTDTLDESDLSETRLSTHLAKTVRDFALASGLHGDSHLSRLARPPTAAPRNHEGPATDDPNAADSDDLDDESMDEEDMEALEAFMSIPGELNLGHLLGLGDLSGEFLDREGGDHERGAGSAEFGLGMDRMGARRGLDFEE</sequence>
<dbReference type="GO" id="GO:0000976">
    <property type="term" value="F:transcription cis-regulatory region binding"/>
    <property type="evidence" value="ECO:0007669"/>
    <property type="project" value="TreeGrafter"/>
</dbReference>
<keyword evidence="2" id="KW-0479">Metal-binding</keyword>
<dbReference type="GO" id="GO:0000981">
    <property type="term" value="F:DNA-binding transcription factor activity, RNA polymerase II-specific"/>
    <property type="evidence" value="ECO:0007669"/>
    <property type="project" value="InterPro"/>
</dbReference>
<evidence type="ECO:0000256" key="1">
    <source>
        <dbReference type="ARBA" id="ARBA00004123"/>
    </source>
</evidence>
<feature type="region of interest" description="Disordered" evidence="8">
    <location>
        <begin position="823"/>
        <end position="861"/>
    </location>
</feature>
<dbReference type="PROSITE" id="PS50048">
    <property type="entry name" value="ZN2_CY6_FUNGAL_2"/>
    <property type="match status" value="1"/>
</dbReference>
<dbReference type="CDD" id="cd00067">
    <property type="entry name" value="GAL4"/>
    <property type="match status" value="1"/>
</dbReference>
<dbReference type="SMART" id="SM00066">
    <property type="entry name" value="GAL4"/>
    <property type="match status" value="1"/>
</dbReference>
<dbReference type="InterPro" id="IPR051089">
    <property type="entry name" value="prtT"/>
</dbReference>
<feature type="region of interest" description="Disordered" evidence="8">
    <location>
        <begin position="347"/>
        <end position="378"/>
    </location>
</feature>
<dbReference type="PANTHER" id="PTHR31845:SF34">
    <property type="entry name" value="TRANSCRIPTIONAL ACTIVATOR OF PROTEASES PRTT"/>
    <property type="match status" value="1"/>
</dbReference>
<feature type="region of interest" description="Disordered" evidence="8">
    <location>
        <begin position="174"/>
        <end position="272"/>
    </location>
</feature>
<dbReference type="Gene3D" id="4.10.240.10">
    <property type="entry name" value="Zn(2)-C6 fungal-type DNA-binding domain"/>
    <property type="match status" value="1"/>
</dbReference>
<feature type="compositionally biased region" description="Basic and acidic residues" evidence="8">
    <location>
        <begin position="32"/>
        <end position="56"/>
    </location>
</feature>
<evidence type="ECO:0000256" key="3">
    <source>
        <dbReference type="ARBA" id="ARBA00022833"/>
    </source>
</evidence>
<dbReference type="AlphaFoldDB" id="A0AAD9FS24"/>
<dbReference type="EMBL" id="JAODAN010000004">
    <property type="protein sequence ID" value="KAK1925144.1"/>
    <property type="molecule type" value="Genomic_DNA"/>
</dbReference>
<protein>
    <recommendedName>
        <fullName evidence="9">Zn(2)-C6 fungal-type domain-containing protein</fullName>
    </recommendedName>
</protein>
<dbReference type="InterPro" id="IPR001138">
    <property type="entry name" value="Zn2Cys6_DnaBD"/>
</dbReference>
<comment type="subcellular location">
    <subcellularLocation>
        <location evidence="1">Nucleus</location>
    </subcellularLocation>
</comment>
<feature type="compositionally biased region" description="Acidic residues" evidence="8">
    <location>
        <begin position="850"/>
        <end position="861"/>
    </location>
</feature>
<dbReference type="GO" id="GO:0005634">
    <property type="term" value="C:nucleus"/>
    <property type="evidence" value="ECO:0007669"/>
    <property type="project" value="UniProtKB-SubCell"/>
</dbReference>
<dbReference type="Pfam" id="PF04082">
    <property type="entry name" value="Fungal_trans"/>
    <property type="match status" value="1"/>
</dbReference>
<keyword evidence="6" id="KW-0804">Transcription</keyword>
<feature type="compositionally biased region" description="Low complexity" evidence="8">
    <location>
        <begin position="306"/>
        <end position="315"/>
    </location>
</feature>
<keyword evidence="4" id="KW-0805">Transcription regulation</keyword>
<dbReference type="GO" id="GO:0008270">
    <property type="term" value="F:zinc ion binding"/>
    <property type="evidence" value="ECO:0007669"/>
    <property type="project" value="InterPro"/>
</dbReference>
<dbReference type="InterPro" id="IPR007219">
    <property type="entry name" value="XnlR_reg_dom"/>
</dbReference>
<evidence type="ECO:0000256" key="8">
    <source>
        <dbReference type="SAM" id="MobiDB-lite"/>
    </source>
</evidence>
<accession>A0AAD9FS24</accession>
<dbReference type="CDD" id="cd12148">
    <property type="entry name" value="fungal_TF_MHR"/>
    <property type="match status" value="1"/>
</dbReference>
<evidence type="ECO:0000256" key="5">
    <source>
        <dbReference type="ARBA" id="ARBA00023125"/>
    </source>
</evidence>
<gene>
    <name evidence="10" type="ORF">DB88DRAFT_488078</name>
</gene>
<dbReference type="Proteomes" id="UP001182556">
    <property type="component" value="Unassembled WGS sequence"/>
</dbReference>
<feature type="region of interest" description="Disordered" evidence="8">
    <location>
        <begin position="1"/>
        <end position="136"/>
    </location>
</feature>
<evidence type="ECO:0000256" key="7">
    <source>
        <dbReference type="ARBA" id="ARBA00023242"/>
    </source>
</evidence>
<keyword evidence="5" id="KW-0238">DNA-binding</keyword>
<comment type="caution">
    <text evidence="10">The sequence shown here is derived from an EMBL/GenBank/DDBJ whole genome shotgun (WGS) entry which is preliminary data.</text>
</comment>